<dbReference type="RefSeq" id="WP_124774975.1">
    <property type="nucleotide sequence ID" value="NZ_QGSZ01000270.1"/>
</dbReference>
<dbReference type="EMBL" id="QGSZ01000270">
    <property type="protein sequence ID" value="RQW99374.1"/>
    <property type="molecule type" value="Genomic_DNA"/>
</dbReference>
<evidence type="ECO:0000313" key="3">
    <source>
        <dbReference type="Proteomes" id="UP000282312"/>
    </source>
</evidence>
<keyword evidence="1" id="KW-1133">Transmembrane helix</keyword>
<dbReference type="AlphaFoldDB" id="A0A3N9WEQ4"/>
<reference evidence="2 3" key="1">
    <citation type="submission" date="2018-05" db="EMBL/GenBank/DDBJ databases">
        <title>Micromonospora from Atacama Desert.</title>
        <authorList>
            <person name="Carro L."/>
            <person name="Goodfellow M."/>
            <person name="Klenk H.-P."/>
        </authorList>
    </citation>
    <scope>NUCLEOTIDE SEQUENCE [LARGE SCALE GENOMIC DNA]</scope>
    <source>
        <strain evidence="2 3">LB39</strain>
    </source>
</reference>
<organism evidence="2 3">
    <name type="scientific">Micromonospora inaquosa</name>
    <dbReference type="NCBI Taxonomy" id="2203716"/>
    <lineage>
        <taxon>Bacteria</taxon>
        <taxon>Bacillati</taxon>
        <taxon>Actinomycetota</taxon>
        <taxon>Actinomycetes</taxon>
        <taxon>Micromonosporales</taxon>
        <taxon>Micromonosporaceae</taxon>
        <taxon>Micromonospora</taxon>
    </lineage>
</organism>
<feature type="transmembrane region" description="Helical" evidence="1">
    <location>
        <begin position="175"/>
        <end position="195"/>
    </location>
</feature>
<dbReference type="Proteomes" id="UP000282312">
    <property type="component" value="Unassembled WGS sequence"/>
</dbReference>
<evidence type="ECO:0000256" key="1">
    <source>
        <dbReference type="SAM" id="Phobius"/>
    </source>
</evidence>
<evidence type="ECO:0000313" key="2">
    <source>
        <dbReference type="EMBL" id="RQW99374.1"/>
    </source>
</evidence>
<name>A0A3N9WEQ4_9ACTN</name>
<feature type="transmembrane region" description="Helical" evidence="1">
    <location>
        <begin position="15"/>
        <end position="37"/>
    </location>
</feature>
<feature type="transmembrane region" description="Helical" evidence="1">
    <location>
        <begin position="87"/>
        <end position="106"/>
    </location>
</feature>
<proteinExistence type="predicted"/>
<accession>A0A3N9WEQ4</accession>
<feature type="transmembrane region" description="Helical" evidence="1">
    <location>
        <begin position="127"/>
        <end position="155"/>
    </location>
</feature>
<gene>
    <name evidence="2" type="ORF">DLJ59_24625</name>
</gene>
<comment type="caution">
    <text evidence="2">The sequence shown here is derived from an EMBL/GenBank/DDBJ whole genome shotgun (WGS) entry which is preliminary data.</text>
</comment>
<keyword evidence="1" id="KW-0812">Transmembrane</keyword>
<feature type="transmembrane region" description="Helical" evidence="1">
    <location>
        <begin position="49"/>
        <end position="67"/>
    </location>
</feature>
<keyword evidence="3" id="KW-1185">Reference proteome</keyword>
<protein>
    <submittedName>
        <fullName evidence="2">Uncharacterized protein</fullName>
    </submittedName>
</protein>
<keyword evidence="1" id="KW-0472">Membrane</keyword>
<sequence>MTNRLLTLHLRSRGAFTFLVGVGVIALLAWAAGTWLASRPYFDGPAARVPVVALAPLLAALLLGPTLAGADEDLEHSTPLPWRAWRAGHLLVAAVVTAVALILAGLRAPDTYGAHALVRNALGCIGLVAGGAVLLGARLAWLPAFVYVCAVYAAAPRQTSVVVAAWAWPVQPSTITPSWLTAATIFAVGAAGYVHGGSRASAGRRARSTGGP</sequence>